<evidence type="ECO:0000256" key="1">
    <source>
        <dbReference type="SAM" id="Phobius"/>
    </source>
</evidence>
<keyword evidence="1" id="KW-0472">Membrane</keyword>
<dbReference type="STRING" id="139420.A0A371DIU3"/>
<gene>
    <name evidence="2" type="ORF">OH76DRAFT_1377199</name>
</gene>
<keyword evidence="1" id="KW-1133">Transmembrane helix</keyword>
<proteinExistence type="predicted"/>
<evidence type="ECO:0000313" key="3">
    <source>
        <dbReference type="Proteomes" id="UP000256964"/>
    </source>
</evidence>
<reference evidence="2 3" key="1">
    <citation type="journal article" date="2018" name="Biotechnol. Biofuels">
        <title>Integrative visual omics of the white-rot fungus Polyporus brumalis exposes the biotechnological potential of its oxidative enzymes for delignifying raw plant biomass.</title>
        <authorList>
            <person name="Miyauchi S."/>
            <person name="Rancon A."/>
            <person name="Drula E."/>
            <person name="Hage H."/>
            <person name="Chaduli D."/>
            <person name="Favel A."/>
            <person name="Grisel S."/>
            <person name="Henrissat B."/>
            <person name="Herpoel-Gimbert I."/>
            <person name="Ruiz-Duenas F.J."/>
            <person name="Chevret D."/>
            <person name="Hainaut M."/>
            <person name="Lin J."/>
            <person name="Wang M."/>
            <person name="Pangilinan J."/>
            <person name="Lipzen A."/>
            <person name="Lesage-Meessen L."/>
            <person name="Navarro D."/>
            <person name="Riley R."/>
            <person name="Grigoriev I.V."/>
            <person name="Zhou S."/>
            <person name="Raouche S."/>
            <person name="Rosso M.N."/>
        </authorList>
    </citation>
    <scope>NUCLEOTIDE SEQUENCE [LARGE SCALE GENOMIC DNA]</scope>
    <source>
        <strain evidence="2 3">BRFM 1820</strain>
    </source>
</reference>
<organism evidence="2 3">
    <name type="scientific">Lentinus brumalis</name>
    <dbReference type="NCBI Taxonomy" id="2498619"/>
    <lineage>
        <taxon>Eukaryota</taxon>
        <taxon>Fungi</taxon>
        <taxon>Dikarya</taxon>
        <taxon>Basidiomycota</taxon>
        <taxon>Agaricomycotina</taxon>
        <taxon>Agaricomycetes</taxon>
        <taxon>Polyporales</taxon>
        <taxon>Polyporaceae</taxon>
        <taxon>Lentinus</taxon>
    </lineage>
</organism>
<keyword evidence="3" id="KW-1185">Reference proteome</keyword>
<dbReference type="EMBL" id="KZ857390">
    <property type="protein sequence ID" value="RDX52455.1"/>
    <property type="molecule type" value="Genomic_DNA"/>
</dbReference>
<dbReference type="Proteomes" id="UP000256964">
    <property type="component" value="Unassembled WGS sequence"/>
</dbReference>
<sequence>MSSKLPPQAQRWRTIMFTIPIIGVTSFVLYKRLVLGEPRRTLPTDLDKHGHEKVAKILTTGGKAVEEADESASAS</sequence>
<keyword evidence="1" id="KW-0812">Transmembrane</keyword>
<accession>A0A371DIU3</accession>
<evidence type="ECO:0000313" key="2">
    <source>
        <dbReference type="EMBL" id="RDX52455.1"/>
    </source>
</evidence>
<name>A0A371DIU3_9APHY</name>
<feature type="transmembrane region" description="Helical" evidence="1">
    <location>
        <begin position="12"/>
        <end position="30"/>
    </location>
</feature>
<dbReference type="OrthoDB" id="3784821at2759"/>
<protein>
    <submittedName>
        <fullName evidence="2">Uncharacterized protein</fullName>
    </submittedName>
</protein>
<dbReference type="AlphaFoldDB" id="A0A371DIU3"/>